<comment type="caution">
    <text evidence="1">The sequence shown here is derived from an EMBL/GenBank/DDBJ whole genome shotgun (WGS) entry which is preliminary data.</text>
</comment>
<sequence length="63" mass="7097">MHRTEIHLAGFDDLLEEIRSSLRPRGRGSLPLTLPSIPSKLCKKRKTKITCGGTEKIKKLKRG</sequence>
<reference evidence="1 2" key="1">
    <citation type="journal article" date="2016" name="Sci. Rep.">
        <title>Metabolic traits of an uncultured archaeal lineage -MSBL1- from brine pools of the Red Sea.</title>
        <authorList>
            <person name="Mwirichia R."/>
            <person name="Alam I."/>
            <person name="Rashid M."/>
            <person name="Vinu M."/>
            <person name="Ba-Alawi W."/>
            <person name="Anthony Kamau A."/>
            <person name="Kamanda Ngugi D."/>
            <person name="Goker M."/>
            <person name="Klenk H.P."/>
            <person name="Bajic V."/>
            <person name="Stingl U."/>
        </authorList>
    </citation>
    <scope>NUCLEOTIDE SEQUENCE [LARGE SCALE GENOMIC DNA]</scope>
    <source>
        <strain evidence="1">SCGC-AAA382A20</strain>
    </source>
</reference>
<name>A0A133VIF9_9EURY</name>
<dbReference type="Proteomes" id="UP000070263">
    <property type="component" value="Unassembled WGS sequence"/>
</dbReference>
<organism evidence="1 2">
    <name type="scientific">candidate division MSBL1 archaeon SCGC-AAA382A20</name>
    <dbReference type="NCBI Taxonomy" id="1698280"/>
    <lineage>
        <taxon>Archaea</taxon>
        <taxon>Methanobacteriati</taxon>
        <taxon>Methanobacteriota</taxon>
        <taxon>candidate division MSBL1</taxon>
    </lineage>
</organism>
<evidence type="ECO:0000313" key="1">
    <source>
        <dbReference type="EMBL" id="KXB06232.1"/>
    </source>
</evidence>
<gene>
    <name evidence="1" type="ORF">AKJ51_04005</name>
</gene>
<dbReference type="AlphaFoldDB" id="A0A133VIF9"/>
<dbReference type="EMBL" id="LHYE01000052">
    <property type="protein sequence ID" value="KXB06232.1"/>
    <property type="molecule type" value="Genomic_DNA"/>
</dbReference>
<evidence type="ECO:0000313" key="2">
    <source>
        <dbReference type="Proteomes" id="UP000070263"/>
    </source>
</evidence>
<proteinExistence type="predicted"/>
<keyword evidence="2" id="KW-1185">Reference proteome</keyword>
<accession>A0A133VIF9</accession>
<protein>
    <submittedName>
        <fullName evidence="1">Uncharacterized protein</fullName>
    </submittedName>
</protein>